<evidence type="ECO:0000256" key="3">
    <source>
        <dbReference type="ARBA" id="ARBA00022692"/>
    </source>
</evidence>
<dbReference type="GO" id="GO:0016020">
    <property type="term" value="C:membrane"/>
    <property type="evidence" value="ECO:0007669"/>
    <property type="project" value="UniProtKB-SubCell"/>
</dbReference>
<evidence type="ECO:0000256" key="1">
    <source>
        <dbReference type="ARBA" id="ARBA00004141"/>
    </source>
</evidence>
<name>A0A5B8XSQ4_9DELT</name>
<dbReference type="SUPFAM" id="SSF52540">
    <property type="entry name" value="P-loop containing nucleoside triphosphate hydrolases"/>
    <property type="match status" value="1"/>
</dbReference>
<keyword evidence="3" id="KW-0812">Transmembrane</keyword>
<evidence type="ECO:0000259" key="8">
    <source>
        <dbReference type="PROSITE" id="PS50893"/>
    </source>
</evidence>
<dbReference type="PANTHER" id="PTHR48041">
    <property type="entry name" value="ABC TRANSPORTER G FAMILY MEMBER 28"/>
    <property type="match status" value="1"/>
</dbReference>
<dbReference type="GO" id="GO:0016887">
    <property type="term" value="F:ATP hydrolysis activity"/>
    <property type="evidence" value="ECO:0007669"/>
    <property type="project" value="InterPro"/>
</dbReference>
<dbReference type="Proteomes" id="UP000321595">
    <property type="component" value="Chromosome"/>
</dbReference>
<accession>A0A5B8XSQ4</accession>
<dbReference type="SMART" id="SM00382">
    <property type="entry name" value="AAA"/>
    <property type="match status" value="1"/>
</dbReference>
<evidence type="ECO:0000256" key="4">
    <source>
        <dbReference type="ARBA" id="ARBA00022741"/>
    </source>
</evidence>
<dbReference type="GO" id="GO:0042626">
    <property type="term" value="F:ATPase-coupled transmembrane transporter activity"/>
    <property type="evidence" value="ECO:0007669"/>
    <property type="project" value="TreeGrafter"/>
</dbReference>
<keyword evidence="5 9" id="KW-0067">ATP-binding</keyword>
<evidence type="ECO:0000256" key="2">
    <source>
        <dbReference type="ARBA" id="ARBA00022448"/>
    </source>
</evidence>
<dbReference type="EMBL" id="CP042467">
    <property type="protein sequence ID" value="QED28565.1"/>
    <property type="molecule type" value="Genomic_DNA"/>
</dbReference>
<dbReference type="PROSITE" id="PS00211">
    <property type="entry name" value="ABC_TRANSPORTER_1"/>
    <property type="match status" value="1"/>
</dbReference>
<dbReference type="Pfam" id="PF00005">
    <property type="entry name" value="ABC_tran"/>
    <property type="match status" value="1"/>
</dbReference>
<dbReference type="PROSITE" id="PS50893">
    <property type="entry name" value="ABC_TRANSPORTER_2"/>
    <property type="match status" value="1"/>
</dbReference>
<sequence length="237" mass="25967">MLTARKLTVERGGKTILSGVDFQASDGEMIGILGPSGSGKSTLLMALNGFRPATAGRVTLDGKDFYENFETFKSDIGFVPQDDIVPAALRVERTLGYAAELRLPDLEPEARIARVNMVMRILGLTESKDTRVSSLSGGQRKRVSVGVELLSKPRMLFADEPTSGLDPALERSLTENFRKLADDGHMVIVTTHIMSSLSLYDKLCVVNKGKLAFFGPPDQIKTHFKVDDFIEIYNVLA</sequence>
<evidence type="ECO:0000256" key="5">
    <source>
        <dbReference type="ARBA" id="ARBA00022840"/>
    </source>
</evidence>
<dbReference type="InterPro" id="IPR003593">
    <property type="entry name" value="AAA+_ATPase"/>
</dbReference>
<evidence type="ECO:0000313" key="10">
    <source>
        <dbReference type="Proteomes" id="UP000321595"/>
    </source>
</evidence>
<dbReference type="OrthoDB" id="9809450at2"/>
<keyword evidence="6" id="KW-1133">Transmembrane helix</keyword>
<dbReference type="KEGG" id="bbae:FRD01_15255"/>
<dbReference type="InterPro" id="IPR050352">
    <property type="entry name" value="ABCG_transporters"/>
</dbReference>
<feature type="domain" description="ABC transporter" evidence="8">
    <location>
        <begin position="2"/>
        <end position="233"/>
    </location>
</feature>
<keyword evidence="4" id="KW-0547">Nucleotide-binding</keyword>
<keyword evidence="2" id="KW-0813">Transport</keyword>
<dbReference type="GO" id="GO:0005524">
    <property type="term" value="F:ATP binding"/>
    <property type="evidence" value="ECO:0007669"/>
    <property type="project" value="UniProtKB-KW"/>
</dbReference>
<dbReference type="InterPro" id="IPR003439">
    <property type="entry name" value="ABC_transporter-like_ATP-bd"/>
</dbReference>
<evidence type="ECO:0000256" key="7">
    <source>
        <dbReference type="ARBA" id="ARBA00023136"/>
    </source>
</evidence>
<dbReference type="PANTHER" id="PTHR48041:SF139">
    <property type="entry name" value="PROTEIN SCARLET"/>
    <property type="match status" value="1"/>
</dbReference>
<reference evidence="9 10" key="1">
    <citation type="submission" date="2019-08" db="EMBL/GenBank/DDBJ databases">
        <authorList>
            <person name="Liang Q."/>
        </authorList>
    </citation>
    <scope>NUCLEOTIDE SEQUENCE [LARGE SCALE GENOMIC DNA]</scope>
    <source>
        <strain evidence="9 10">V1718</strain>
    </source>
</reference>
<dbReference type="Gene3D" id="3.40.50.300">
    <property type="entry name" value="P-loop containing nucleotide triphosphate hydrolases"/>
    <property type="match status" value="1"/>
</dbReference>
<dbReference type="InterPro" id="IPR027417">
    <property type="entry name" value="P-loop_NTPase"/>
</dbReference>
<gene>
    <name evidence="9" type="ORF">FRD01_15255</name>
</gene>
<dbReference type="AlphaFoldDB" id="A0A5B8XSQ4"/>
<keyword evidence="7" id="KW-0472">Membrane</keyword>
<organism evidence="9 10">
    <name type="scientific">Microvenator marinus</name>
    <dbReference type="NCBI Taxonomy" id="2600177"/>
    <lineage>
        <taxon>Bacteria</taxon>
        <taxon>Deltaproteobacteria</taxon>
        <taxon>Bradymonadales</taxon>
        <taxon>Microvenatoraceae</taxon>
        <taxon>Microvenator</taxon>
    </lineage>
</organism>
<protein>
    <submittedName>
        <fullName evidence="9">ABC transporter ATP-binding protein</fullName>
    </submittedName>
</protein>
<dbReference type="InterPro" id="IPR017871">
    <property type="entry name" value="ABC_transporter-like_CS"/>
</dbReference>
<keyword evidence="10" id="KW-1185">Reference proteome</keyword>
<evidence type="ECO:0000313" key="9">
    <source>
        <dbReference type="EMBL" id="QED28565.1"/>
    </source>
</evidence>
<proteinExistence type="predicted"/>
<evidence type="ECO:0000256" key="6">
    <source>
        <dbReference type="ARBA" id="ARBA00022989"/>
    </source>
</evidence>
<dbReference type="RefSeq" id="WP_146961107.1">
    <property type="nucleotide sequence ID" value="NZ_CP042467.1"/>
</dbReference>
<comment type="subcellular location">
    <subcellularLocation>
        <location evidence="1">Membrane</location>
        <topology evidence="1">Multi-pass membrane protein</topology>
    </subcellularLocation>
</comment>